<protein>
    <submittedName>
        <fullName evidence="1">Uncharacterized protein</fullName>
    </submittedName>
</protein>
<dbReference type="Proteomes" id="UP001053296">
    <property type="component" value="Chromosome"/>
</dbReference>
<dbReference type="EMBL" id="AP024485">
    <property type="protein sequence ID" value="BCS88710.1"/>
    <property type="molecule type" value="Genomic_DNA"/>
</dbReference>
<evidence type="ECO:0000313" key="2">
    <source>
        <dbReference type="Proteomes" id="UP001053296"/>
    </source>
</evidence>
<reference evidence="1" key="1">
    <citation type="journal article" date="2022" name="Arch. Microbiol.">
        <title>Pseudodesulfovibrio sediminis sp. nov., a mesophilic and neutrophilic sulfate-reducing bacterium isolated from sediment of a brackish lake.</title>
        <authorList>
            <person name="Takahashi A."/>
            <person name="Kojima H."/>
            <person name="Watanabe M."/>
            <person name="Fukui M."/>
        </authorList>
    </citation>
    <scope>NUCLEOTIDE SEQUENCE</scope>
    <source>
        <strain evidence="1">SF6</strain>
    </source>
</reference>
<evidence type="ECO:0000313" key="1">
    <source>
        <dbReference type="EMBL" id="BCS88710.1"/>
    </source>
</evidence>
<proteinExistence type="predicted"/>
<organism evidence="1 2">
    <name type="scientific">Pseudodesulfovibrio sediminis</name>
    <dbReference type="NCBI Taxonomy" id="2810563"/>
    <lineage>
        <taxon>Bacteria</taxon>
        <taxon>Pseudomonadati</taxon>
        <taxon>Thermodesulfobacteriota</taxon>
        <taxon>Desulfovibrionia</taxon>
        <taxon>Desulfovibrionales</taxon>
        <taxon>Desulfovibrionaceae</taxon>
    </lineage>
</organism>
<gene>
    <name evidence="1" type="ORF">PSDVSF_19520</name>
</gene>
<keyword evidence="2" id="KW-1185">Reference proteome</keyword>
<sequence>MQAMMSGSISIESVHPGRDPGNGFPLSTWATLRYGMGTVEKYLFWSTDNEYTQGIPVRRRGCFLQEAGQA</sequence>
<accession>A0ABM7P6X2</accession>
<name>A0ABM7P6X2_9BACT</name>